<sequence>MTKKNAKKYSTRPATTEANHSAIREKQCCRPPGRQLPLASVRLIMFINNCTITKIITSRTHHLWTLVPYSWAVGLAIETLTSASPAITTIVTCLDRVKKSPPFPLKILTQQMHCQALLLPFLPTIHSMIIMLKIVR</sequence>
<accession>A0A8D8F8Q8</accession>
<feature type="compositionally biased region" description="Basic residues" evidence="1">
    <location>
        <begin position="1"/>
        <end position="10"/>
    </location>
</feature>
<feature type="region of interest" description="Disordered" evidence="1">
    <location>
        <begin position="1"/>
        <end position="23"/>
    </location>
</feature>
<dbReference type="EMBL" id="HBUE01043058">
    <property type="protein sequence ID" value="CAG6461503.1"/>
    <property type="molecule type" value="Transcribed_RNA"/>
</dbReference>
<evidence type="ECO:0000313" key="2">
    <source>
        <dbReference type="EMBL" id="CAG6461503.1"/>
    </source>
</evidence>
<reference evidence="2" key="1">
    <citation type="submission" date="2021-05" db="EMBL/GenBank/DDBJ databases">
        <authorList>
            <person name="Alioto T."/>
            <person name="Alioto T."/>
            <person name="Gomez Garrido J."/>
        </authorList>
    </citation>
    <scope>NUCLEOTIDE SEQUENCE</scope>
</reference>
<name>A0A8D8F8Q8_CULPI</name>
<protein>
    <submittedName>
        <fullName evidence="2">(northern house mosquito) hypothetical protein</fullName>
    </submittedName>
</protein>
<evidence type="ECO:0000256" key="1">
    <source>
        <dbReference type="SAM" id="MobiDB-lite"/>
    </source>
</evidence>
<dbReference type="AlphaFoldDB" id="A0A8D8F8Q8"/>
<proteinExistence type="predicted"/>
<organism evidence="2">
    <name type="scientific">Culex pipiens</name>
    <name type="common">House mosquito</name>
    <dbReference type="NCBI Taxonomy" id="7175"/>
    <lineage>
        <taxon>Eukaryota</taxon>
        <taxon>Metazoa</taxon>
        <taxon>Ecdysozoa</taxon>
        <taxon>Arthropoda</taxon>
        <taxon>Hexapoda</taxon>
        <taxon>Insecta</taxon>
        <taxon>Pterygota</taxon>
        <taxon>Neoptera</taxon>
        <taxon>Endopterygota</taxon>
        <taxon>Diptera</taxon>
        <taxon>Nematocera</taxon>
        <taxon>Culicoidea</taxon>
        <taxon>Culicidae</taxon>
        <taxon>Culicinae</taxon>
        <taxon>Culicini</taxon>
        <taxon>Culex</taxon>
        <taxon>Culex</taxon>
    </lineage>
</organism>